<keyword evidence="3" id="KW-1185">Reference proteome</keyword>
<dbReference type="AlphaFoldDB" id="G0MN22"/>
<dbReference type="EMBL" id="GL379803">
    <property type="protein sequence ID" value="EGT38195.1"/>
    <property type="molecule type" value="Genomic_DNA"/>
</dbReference>
<feature type="signal peptide" evidence="1">
    <location>
        <begin position="1"/>
        <end position="22"/>
    </location>
</feature>
<evidence type="ECO:0008006" key="4">
    <source>
        <dbReference type="Google" id="ProtNLM"/>
    </source>
</evidence>
<protein>
    <recommendedName>
        <fullName evidence="4">C6 domain-containing protein</fullName>
    </recommendedName>
</protein>
<evidence type="ECO:0000313" key="3">
    <source>
        <dbReference type="Proteomes" id="UP000008068"/>
    </source>
</evidence>
<dbReference type="InParanoid" id="G0MN22"/>
<accession>G0MN22</accession>
<sequence>MSRRILISTLVLASGILLGVNTDETTPSSHLEGGSIDLPKEPSAPPKCCAYPTKGWSAMTNVTAKDFKCDEPLQITCLSTAIRNTLFVGVVGFIPGMKEHVITVSGAKSATDQFSCNPETTYWTRGKFDSEYEFFACMYYNQTGGIKINIE</sequence>
<dbReference type="HOGENOM" id="CLU_1733077_0_0_1"/>
<evidence type="ECO:0000256" key="1">
    <source>
        <dbReference type="SAM" id="SignalP"/>
    </source>
</evidence>
<feature type="chain" id="PRO_5003404215" description="C6 domain-containing protein" evidence="1">
    <location>
        <begin position="23"/>
        <end position="151"/>
    </location>
</feature>
<keyword evidence="1" id="KW-0732">Signal</keyword>
<evidence type="ECO:0000313" key="2">
    <source>
        <dbReference type="EMBL" id="EGT38195.1"/>
    </source>
</evidence>
<organism evidence="3">
    <name type="scientific">Caenorhabditis brenneri</name>
    <name type="common">Nematode worm</name>
    <dbReference type="NCBI Taxonomy" id="135651"/>
    <lineage>
        <taxon>Eukaryota</taxon>
        <taxon>Metazoa</taxon>
        <taxon>Ecdysozoa</taxon>
        <taxon>Nematoda</taxon>
        <taxon>Chromadorea</taxon>
        <taxon>Rhabditida</taxon>
        <taxon>Rhabditina</taxon>
        <taxon>Rhabditomorpha</taxon>
        <taxon>Rhabditoidea</taxon>
        <taxon>Rhabditidae</taxon>
        <taxon>Peloderinae</taxon>
        <taxon>Caenorhabditis</taxon>
    </lineage>
</organism>
<gene>
    <name evidence="2" type="ORF">CAEBREN_25827</name>
</gene>
<proteinExistence type="predicted"/>
<dbReference type="Proteomes" id="UP000008068">
    <property type="component" value="Unassembled WGS sequence"/>
</dbReference>
<reference evidence="3" key="1">
    <citation type="submission" date="2011-07" db="EMBL/GenBank/DDBJ databases">
        <authorList>
            <consortium name="Caenorhabditis brenneri Sequencing and Analysis Consortium"/>
            <person name="Wilson R.K."/>
        </authorList>
    </citation>
    <scope>NUCLEOTIDE SEQUENCE [LARGE SCALE GENOMIC DNA]</scope>
    <source>
        <strain evidence="3">PB2801</strain>
    </source>
</reference>
<name>G0MN22_CAEBE</name>